<sequence length="76" mass="8481">MSYCRAQNISLQAKHIDVCNYVATPEEEKIGVPVVGNLGVEETLSMVLIGGLLGNKNVDLLIGYGYWLDLNYWHQI</sequence>
<name>A0ACC1CAT1_9ROSI</name>
<protein>
    <submittedName>
        <fullName evidence="1">Uncharacterized protein</fullName>
    </submittedName>
</protein>
<gene>
    <name evidence="1" type="ORF">Patl1_02557</name>
</gene>
<proteinExistence type="predicted"/>
<evidence type="ECO:0000313" key="1">
    <source>
        <dbReference type="EMBL" id="KAJ0112711.1"/>
    </source>
</evidence>
<reference evidence="2" key="1">
    <citation type="journal article" date="2023" name="G3 (Bethesda)">
        <title>Genome assembly and association tests identify interacting loci associated with vigor, precocity, and sex in interspecific pistachio rootstocks.</title>
        <authorList>
            <person name="Palmer W."/>
            <person name="Jacygrad E."/>
            <person name="Sagayaradj S."/>
            <person name="Cavanaugh K."/>
            <person name="Han R."/>
            <person name="Bertier L."/>
            <person name="Beede B."/>
            <person name="Kafkas S."/>
            <person name="Golino D."/>
            <person name="Preece J."/>
            <person name="Michelmore R."/>
        </authorList>
    </citation>
    <scope>NUCLEOTIDE SEQUENCE [LARGE SCALE GENOMIC DNA]</scope>
</reference>
<keyword evidence="2" id="KW-1185">Reference proteome</keyword>
<dbReference type="EMBL" id="CM047897">
    <property type="protein sequence ID" value="KAJ0112711.1"/>
    <property type="molecule type" value="Genomic_DNA"/>
</dbReference>
<comment type="caution">
    <text evidence="1">The sequence shown here is derived from an EMBL/GenBank/DDBJ whole genome shotgun (WGS) entry which is preliminary data.</text>
</comment>
<dbReference type="Proteomes" id="UP001164250">
    <property type="component" value="Chromosome 1"/>
</dbReference>
<evidence type="ECO:0000313" key="2">
    <source>
        <dbReference type="Proteomes" id="UP001164250"/>
    </source>
</evidence>
<accession>A0ACC1CAT1</accession>
<organism evidence="1 2">
    <name type="scientific">Pistacia atlantica</name>
    <dbReference type="NCBI Taxonomy" id="434234"/>
    <lineage>
        <taxon>Eukaryota</taxon>
        <taxon>Viridiplantae</taxon>
        <taxon>Streptophyta</taxon>
        <taxon>Embryophyta</taxon>
        <taxon>Tracheophyta</taxon>
        <taxon>Spermatophyta</taxon>
        <taxon>Magnoliopsida</taxon>
        <taxon>eudicotyledons</taxon>
        <taxon>Gunneridae</taxon>
        <taxon>Pentapetalae</taxon>
        <taxon>rosids</taxon>
        <taxon>malvids</taxon>
        <taxon>Sapindales</taxon>
        <taxon>Anacardiaceae</taxon>
        <taxon>Pistacia</taxon>
    </lineage>
</organism>